<dbReference type="Proteomes" id="UP000095705">
    <property type="component" value="Plasmid pACMP2"/>
</dbReference>
<gene>
    <name evidence="1" type="ORF">BGK67_35490</name>
</gene>
<accession>A0A1E5NXM0</accession>
<geneLocation type="plasmid" evidence="2">
    <name>pacmp2</name>
</geneLocation>
<keyword evidence="2" id="KW-1185">Reference proteome</keyword>
<comment type="caution">
    <text evidence="1">The sequence shown here is derived from an EMBL/GenBank/DDBJ whole genome shotgun (WGS) entry which is preliminary data.</text>
</comment>
<sequence>MAPRRPWQKAYSMRTITSVDRASDVDPDYADAVRELLEEQRLVSVLYEHHGQGFDGKPVNTMRLVRYLAPGTGDEKWAVTYDDNRAREIDEADTFEEADALYDEYVDNLGQDDSDLSPEAG</sequence>
<dbReference type="AlphaFoldDB" id="A0A1E5NXM0"/>
<evidence type="ECO:0000313" key="1">
    <source>
        <dbReference type="EMBL" id="OEJ20940.1"/>
    </source>
</evidence>
<proteinExistence type="predicted"/>
<protein>
    <submittedName>
        <fullName evidence="1">Uncharacterized protein</fullName>
    </submittedName>
</protein>
<dbReference type="EMBL" id="MEHK01000006">
    <property type="protein sequence ID" value="OEJ20940.1"/>
    <property type="molecule type" value="Genomic_DNA"/>
</dbReference>
<organism evidence="1 2">
    <name type="scientific">Streptomyces subrutilus</name>
    <dbReference type="NCBI Taxonomy" id="36818"/>
    <lineage>
        <taxon>Bacteria</taxon>
        <taxon>Bacillati</taxon>
        <taxon>Actinomycetota</taxon>
        <taxon>Actinomycetes</taxon>
        <taxon>Kitasatosporales</taxon>
        <taxon>Streptomycetaceae</taxon>
        <taxon>Streptomyces</taxon>
    </lineage>
</organism>
<name>A0A1E5NXM0_9ACTN</name>
<keyword evidence="1" id="KW-0614">Plasmid</keyword>
<evidence type="ECO:0000313" key="2">
    <source>
        <dbReference type="Proteomes" id="UP000095705"/>
    </source>
</evidence>
<reference evidence="1 2" key="1">
    <citation type="submission" date="2016-08" db="EMBL/GenBank/DDBJ databases">
        <title>The complete genome of Streptomyces subrutilus 10-1-1.</title>
        <authorList>
            <person name="Chen X."/>
        </authorList>
    </citation>
    <scope>NUCLEOTIDE SEQUENCE [LARGE SCALE GENOMIC DNA]</scope>
    <source>
        <strain evidence="1 2">10-1-1</strain>
        <plasmid evidence="2">pacmp2</plasmid>
    </source>
</reference>